<gene>
    <name evidence="7" type="ORF">HDK90DRAFT_283844</name>
</gene>
<feature type="compositionally biased region" description="Low complexity" evidence="6">
    <location>
        <begin position="160"/>
        <end position="169"/>
    </location>
</feature>
<dbReference type="PANTHER" id="PTHR28081:SF1">
    <property type="entry name" value="DAMAGE-REGULATED IMPORT FACILITATOR 1"/>
    <property type="match status" value="1"/>
</dbReference>
<protein>
    <submittedName>
        <fullName evidence="7">Ribonucleotide reductase inhibitor-domain-containing protein</fullName>
    </submittedName>
</protein>
<evidence type="ECO:0000256" key="3">
    <source>
        <dbReference type="ARBA" id="ARBA00005459"/>
    </source>
</evidence>
<feature type="compositionally biased region" description="Polar residues" evidence="6">
    <location>
        <begin position="29"/>
        <end position="44"/>
    </location>
</feature>
<feature type="region of interest" description="Disordered" evidence="6">
    <location>
        <begin position="1"/>
        <end position="51"/>
    </location>
</feature>
<keyword evidence="4" id="KW-0963">Cytoplasm</keyword>
<comment type="caution">
    <text evidence="7">The sequence shown here is derived from an EMBL/GenBank/DDBJ whole genome shotgun (WGS) entry which is preliminary data.</text>
</comment>
<evidence type="ECO:0000313" key="7">
    <source>
        <dbReference type="EMBL" id="KAK8233905.1"/>
    </source>
</evidence>
<sequence length="305" mass="33190">MSPSQHRSKRPFQPSITNYFARSDRSDADTTASPSSGHALSHQQKGIRELPASIQSSLLNVGMRVRKAVPEGYQTHNTKKIRAPAFNSSRPPMENRSNELLPFCGIHKTGGLALQPSPIIISSTDSGAADNGGIATNDARPLGAHDPIFDPAFFSSSSDSNASIVSTDSLPAAPMAPHKRRFVDDDSNSSDADDEGDLNASEPRRRMFPFIHTDFSRDRGYEDAQVSPRTRYPVSHTVMPDLSGGVVRPFARPRTRKRDGMAAVGGGGAGRRHAIVNSGTDFEDAEFLQPCNDWRDEKEVEMSDV</sequence>
<proteinExistence type="inferred from homology"/>
<feature type="compositionally biased region" description="Acidic residues" evidence="6">
    <location>
        <begin position="185"/>
        <end position="197"/>
    </location>
</feature>
<comment type="subcellular location">
    <subcellularLocation>
        <location evidence="2">Cytoplasm</location>
    </subcellularLocation>
    <subcellularLocation>
        <location evidence="1">Nucleus</location>
    </subcellularLocation>
</comment>
<comment type="similarity">
    <text evidence="3">Belongs to the DIF1/spd1 family.</text>
</comment>
<feature type="region of interest" description="Disordered" evidence="6">
    <location>
        <begin position="160"/>
        <end position="205"/>
    </location>
</feature>
<keyword evidence="5" id="KW-0539">Nucleus</keyword>
<organism evidence="7 8">
    <name type="scientific">Phyllosticta capitalensis</name>
    <dbReference type="NCBI Taxonomy" id="121624"/>
    <lineage>
        <taxon>Eukaryota</taxon>
        <taxon>Fungi</taxon>
        <taxon>Dikarya</taxon>
        <taxon>Ascomycota</taxon>
        <taxon>Pezizomycotina</taxon>
        <taxon>Dothideomycetes</taxon>
        <taxon>Dothideomycetes incertae sedis</taxon>
        <taxon>Botryosphaeriales</taxon>
        <taxon>Phyllostictaceae</taxon>
        <taxon>Phyllosticta</taxon>
    </lineage>
</organism>
<reference evidence="7 8" key="1">
    <citation type="submission" date="2024-04" db="EMBL/GenBank/DDBJ databases">
        <title>Phyllosticta paracitricarpa is synonymous to the EU quarantine fungus P. citricarpa based on phylogenomic analyses.</title>
        <authorList>
            <consortium name="Lawrence Berkeley National Laboratory"/>
            <person name="Van Ingen-Buijs V.A."/>
            <person name="Van Westerhoven A.C."/>
            <person name="Haridas S."/>
            <person name="Skiadas P."/>
            <person name="Martin F."/>
            <person name="Groenewald J.Z."/>
            <person name="Crous P.W."/>
            <person name="Seidl M.F."/>
        </authorList>
    </citation>
    <scope>NUCLEOTIDE SEQUENCE [LARGE SCALE GENOMIC DNA]</scope>
    <source>
        <strain evidence="7 8">CBS 123374</strain>
    </source>
</reference>
<name>A0ABR1YN42_9PEZI</name>
<dbReference type="Pfam" id="PF08591">
    <property type="entry name" value="RNR_inhib"/>
    <property type="match status" value="1"/>
</dbReference>
<evidence type="ECO:0000256" key="5">
    <source>
        <dbReference type="ARBA" id="ARBA00023242"/>
    </source>
</evidence>
<evidence type="ECO:0000256" key="1">
    <source>
        <dbReference type="ARBA" id="ARBA00004123"/>
    </source>
</evidence>
<keyword evidence="8" id="KW-1185">Reference proteome</keyword>
<dbReference type="InterPro" id="IPR013900">
    <property type="entry name" value="RNR_inhibitor"/>
</dbReference>
<evidence type="ECO:0000256" key="6">
    <source>
        <dbReference type="SAM" id="MobiDB-lite"/>
    </source>
</evidence>
<evidence type="ECO:0000256" key="2">
    <source>
        <dbReference type="ARBA" id="ARBA00004496"/>
    </source>
</evidence>
<feature type="compositionally biased region" description="Basic residues" evidence="6">
    <location>
        <begin position="1"/>
        <end position="10"/>
    </location>
</feature>
<dbReference type="PANTHER" id="PTHR28081">
    <property type="entry name" value="DAMAGE-REGULATED IMPORT FACILITATOR 1-RELATED"/>
    <property type="match status" value="1"/>
</dbReference>
<accession>A0ABR1YN42</accession>
<dbReference type="Proteomes" id="UP001492380">
    <property type="component" value="Unassembled WGS sequence"/>
</dbReference>
<evidence type="ECO:0000256" key="4">
    <source>
        <dbReference type="ARBA" id="ARBA00022490"/>
    </source>
</evidence>
<evidence type="ECO:0000313" key="8">
    <source>
        <dbReference type="Proteomes" id="UP001492380"/>
    </source>
</evidence>
<dbReference type="EMBL" id="JBBWRZ010000006">
    <property type="protein sequence ID" value="KAK8233905.1"/>
    <property type="molecule type" value="Genomic_DNA"/>
</dbReference>